<feature type="domain" description="Immunity protein 35" evidence="1">
    <location>
        <begin position="7"/>
        <end position="82"/>
    </location>
</feature>
<dbReference type="InterPro" id="IPR029082">
    <property type="entry name" value="Imm35"/>
</dbReference>
<comment type="caution">
    <text evidence="3">The sequence shown here is derived from an EMBL/GenBank/DDBJ whole genome shotgun (WGS) entry which is preliminary data.</text>
</comment>
<gene>
    <name evidence="3" type="ORF">GUL26_36605</name>
    <name evidence="2" type="ORF">PAERUG_P19_London_7_VIM_2_05_10_01441</name>
</gene>
<accession>A0A0G5CPV1</accession>
<organism evidence="3 5">
    <name type="scientific">Pseudomonas aeruginosa</name>
    <dbReference type="NCBI Taxonomy" id="287"/>
    <lineage>
        <taxon>Bacteria</taxon>
        <taxon>Pseudomonadati</taxon>
        <taxon>Pseudomonadota</taxon>
        <taxon>Gammaproteobacteria</taxon>
        <taxon>Pseudomonadales</taxon>
        <taxon>Pseudomonadaceae</taxon>
        <taxon>Pseudomonas</taxon>
    </lineage>
</organism>
<reference evidence="2" key="1">
    <citation type="submission" date="2015-06" db="EMBL/GenBank/DDBJ databases">
        <authorList>
            <person name="Radhakrishnan R."/>
            <person name="Underwood A."/>
            <person name="Al-Shahib A."/>
        </authorList>
    </citation>
    <scope>NUCLEOTIDE SEQUENCE</scope>
    <source>
        <strain evidence="2">P19_London_7_VIM_2_05_10</strain>
    </source>
</reference>
<evidence type="ECO:0000259" key="1">
    <source>
        <dbReference type="Pfam" id="PF15567"/>
    </source>
</evidence>
<dbReference type="Proteomes" id="UP000045039">
    <property type="component" value="Unassembled WGS sequence"/>
</dbReference>
<dbReference type="Proteomes" id="UP000644192">
    <property type="component" value="Unassembled WGS sequence"/>
</dbReference>
<dbReference type="EMBL" id="WXZT01000060">
    <property type="protein sequence ID" value="MZZ17777.1"/>
    <property type="molecule type" value="Genomic_DNA"/>
</dbReference>
<name>A0A0G5CPV1_PSEAI</name>
<dbReference type="Pfam" id="PF15567">
    <property type="entry name" value="Imm35"/>
    <property type="match status" value="1"/>
</dbReference>
<protein>
    <recommendedName>
        <fullName evidence="1">Immunity protein 35 domain-containing protein</fullName>
    </recommendedName>
</protein>
<evidence type="ECO:0000313" key="4">
    <source>
        <dbReference type="Proteomes" id="UP000045039"/>
    </source>
</evidence>
<evidence type="ECO:0000313" key="2">
    <source>
        <dbReference type="EMBL" id="CRO36110.1"/>
    </source>
</evidence>
<dbReference type="EMBL" id="CVVU01000072">
    <property type="protein sequence ID" value="CRO36110.1"/>
    <property type="molecule type" value="Genomic_DNA"/>
</dbReference>
<reference evidence="4" key="2">
    <citation type="submission" date="2015-06" db="EMBL/GenBank/DDBJ databases">
        <authorList>
            <person name="Radhakrishnan Rajesh"/>
            <person name="Underwood Anthony"/>
            <person name="Al-Shahib Ali"/>
        </authorList>
    </citation>
    <scope>NUCLEOTIDE SEQUENCE [LARGE SCALE GENOMIC DNA]</scope>
    <source>
        <strain evidence="4">P19_London_7_VIM_2_05_10</strain>
    </source>
</reference>
<evidence type="ECO:0000313" key="3">
    <source>
        <dbReference type="EMBL" id="MZZ17777.1"/>
    </source>
</evidence>
<sequence length="93" mass="10516">MITYACALKKAKEHLMDSEVPLQITYEGEFSEGWYFCYQSKEFMETGNLSAQLAGNAPFLIDRQSGELHILGTAKPLESYLDDYIKNKSVKLG</sequence>
<proteinExistence type="predicted"/>
<dbReference type="AlphaFoldDB" id="A0A0G5CPV1"/>
<dbReference type="RefSeq" id="WP_010792422.1">
    <property type="nucleotide sequence ID" value="NZ_CAADKA010001056.1"/>
</dbReference>
<reference evidence="3" key="3">
    <citation type="submission" date="2020-01" db="EMBL/GenBank/DDBJ databases">
        <title>Bacteria Cultured from War Wounds Associated with the Conflict in Eastern Ukraine.</title>
        <authorList>
            <person name="Snesrud E."/>
            <person name="Galac M.R."/>
            <person name="Mc Gann P."/>
            <person name="Valentine K."/>
            <person name="Viacheslav K."/>
        </authorList>
    </citation>
    <scope>NUCLEOTIDE SEQUENCE</scope>
    <source>
        <strain evidence="3">VNMU148</strain>
    </source>
</reference>
<evidence type="ECO:0000313" key="5">
    <source>
        <dbReference type="Proteomes" id="UP000644192"/>
    </source>
</evidence>